<evidence type="ECO:0000313" key="1">
    <source>
        <dbReference type="EMBL" id="KDQ54369.1"/>
    </source>
</evidence>
<dbReference type="HOGENOM" id="CLU_074408_0_0_1"/>
<name>A0A067PHT9_9AGAM</name>
<dbReference type="Proteomes" id="UP000027265">
    <property type="component" value="Unassembled WGS sequence"/>
</dbReference>
<gene>
    <name evidence="1" type="ORF">JAAARDRAFT_160894</name>
</gene>
<sequence>MQHISGCVHNLVNTPDKVIQSLPHLEIGISSAAINTTIKSRSHEAEDEICTLGHTLLTSYAYDNFDVQLKSQLPSLEKCSETLAHMTSAMLLRLEHGVTTNDLRCSRLLWECSTLNDSACWSMPSPSFENLCNIHPESEHLSGLSRREQSNSWKLRYDIFYHGPKYFHQFRHTGGG</sequence>
<dbReference type="EMBL" id="KL197729">
    <property type="protein sequence ID" value="KDQ54369.1"/>
    <property type="molecule type" value="Genomic_DNA"/>
</dbReference>
<dbReference type="AlphaFoldDB" id="A0A067PHT9"/>
<dbReference type="STRING" id="933084.A0A067PHT9"/>
<reference evidence="2" key="1">
    <citation type="journal article" date="2014" name="Proc. Natl. Acad. Sci. U.S.A.">
        <title>Extensive sampling of basidiomycete genomes demonstrates inadequacy of the white-rot/brown-rot paradigm for wood decay fungi.</title>
        <authorList>
            <person name="Riley R."/>
            <person name="Salamov A.A."/>
            <person name="Brown D.W."/>
            <person name="Nagy L.G."/>
            <person name="Floudas D."/>
            <person name="Held B.W."/>
            <person name="Levasseur A."/>
            <person name="Lombard V."/>
            <person name="Morin E."/>
            <person name="Otillar R."/>
            <person name="Lindquist E.A."/>
            <person name="Sun H."/>
            <person name="LaButti K.M."/>
            <person name="Schmutz J."/>
            <person name="Jabbour D."/>
            <person name="Luo H."/>
            <person name="Baker S.E."/>
            <person name="Pisabarro A.G."/>
            <person name="Walton J.D."/>
            <person name="Blanchette R.A."/>
            <person name="Henrissat B."/>
            <person name="Martin F."/>
            <person name="Cullen D."/>
            <person name="Hibbett D.S."/>
            <person name="Grigoriev I.V."/>
        </authorList>
    </citation>
    <scope>NUCLEOTIDE SEQUENCE [LARGE SCALE GENOMIC DNA]</scope>
    <source>
        <strain evidence="2">MUCL 33604</strain>
    </source>
</reference>
<organism evidence="1 2">
    <name type="scientific">Jaapia argillacea MUCL 33604</name>
    <dbReference type="NCBI Taxonomy" id="933084"/>
    <lineage>
        <taxon>Eukaryota</taxon>
        <taxon>Fungi</taxon>
        <taxon>Dikarya</taxon>
        <taxon>Basidiomycota</taxon>
        <taxon>Agaricomycotina</taxon>
        <taxon>Agaricomycetes</taxon>
        <taxon>Agaricomycetidae</taxon>
        <taxon>Jaapiales</taxon>
        <taxon>Jaapiaceae</taxon>
        <taxon>Jaapia</taxon>
    </lineage>
</organism>
<accession>A0A067PHT9</accession>
<dbReference type="InParanoid" id="A0A067PHT9"/>
<keyword evidence="2" id="KW-1185">Reference proteome</keyword>
<proteinExistence type="predicted"/>
<evidence type="ECO:0000313" key="2">
    <source>
        <dbReference type="Proteomes" id="UP000027265"/>
    </source>
</evidence>
<dbReference type="OrthoDB" id="4743193at2759"/>
<protein>
    <submittedName>
        <fullName evidence="1">Uncharacterized protein</fullName>
    </submittedName>
</protein>